<accession>A0A378HZ19</accession>
<evidence type="ECO:0000313" key="2">
    <source>
        <dbReference type="EMBL" id="STX27625.1"/>
    </source>
</evidence>
<name>A0A378HZ19_9GAMM</name>
<feature type="domain" description="OTU" evidence="1">
    <location>
        <begin position="28"/>
        <end position="231"/>
    </location>
</feature>
<proteinExistence type="predicted"/>
<dbReference type="EMBL" id="UGNV01000001">
    <property type="protein sequence ID" value="STX27625.1"/>
    <property type="molecule type" value="Genomic_DNA"/>
</dbReference>
<dbReference type="Gene3D" id="3.90.70.80">
    <property type="match status" value="1"/>
</dbReference>
<dbReference type="RefSeq" id="WP_115301424.1">
    <property type="nucleotide sequence ID" value="NZ_CAAAHO010000003.1"/>
</dbReference>
<dbReference type="InterPro" id="IPR038765">
    <property type="entry name" value="Papain-like_cys_pep_sf"/>
</dbReference>
<keyword evidence="2" id="KW-0378">Hydrolase</keyword>
<evidence type="ECO:0000259" key="1">
    <source>
        <dbReference type="PROSITE" id="PS50802"/>
    </source>
</evidence>
<keyword evidence="2" id="KW-0645">Protease</keyword>
<reference evidence="2 3" key="1">
    <citation type="submission" date="2018-06" db="EMBL/GenBank/DDBJ databases">
        <authorList>
            <consortium name="Pathogen Informatics"/>
            <person name="Doyle S."/>
        </authorList>
    </citation>
    <scope>NUCLEOTIDE SEQUENCE [LARGE SCALE GENOMIC DNA]</scope>
    <source>
        <strain evidence="2 3">NCTC13315</strain>
    </source>
</reference>
<dbReference type="GO" id="GO:0006508">
    <property type="term" value="P:proteolysis"/>
    <property type="evidence" value="ECO:0007669"/>
    <property type="project" value="UniProtKB-KW"/>
</dbReference>
<dbReference type="Proteomes" id="UP000254968">
    <property type="component" value="Unassembled WGS sequence"/>
</dbReference>
<dbReference type="PROSITE" id="PS50802">
    <property type="entry name" value="OTU"/>
    <property type="match status" value="1"/>
</dbReference>
<protein>
    <submittedName>
        <fullName evidence="2">Predicted cysteine protease (OTU family)</fullName>
    </submittedName>
</protein>
<gene>
    <name evidence="2" type="ORF">NCTC13315_00131</name>
</gene>
<sequence length="393" mass="43853">MGNTFFAHAKQLLPKKATWNIKLKTKPTSIIDVGGAGDCGFRAVAAAIIDNIAVRPQTNRHLLVKILQRHHQYFPLPPAAGLLTPADRLLQSIDNKPGKMGEFLPELAYTLRQIAVDQIREHPARYRNAIVNGYGGLSPAEMRKQTTWIDIAAIAALADALNLNVKVSAVLPNKKLPLDLEYGPPKQVKGVAGVVSPFFQGKQDPSSKEEIQPDPIQISLEGKHYKPYVKKPERFQLTSYKSVVQPVNEPVFNDPPLETLLKRIEEDDKRLVDVFNDNVTRLTYLVADNKLTKDELIAIYTKGLKDSDYLRSCNDYLNLEYGSQAFFEGASANSKRPMKDVVILEDNFEAQVIGELIYALARAITIGQLDENLVFEAQVQDDEEHSKAYCSLS</sequence>
<dbReference type="SUPFAM" id="SSF54001">
    <property type="entry name" value="Cysteine proteinases"/>
    <property type="match status" value="1"/>
</dbReference>
<organism evidence="2 3">
    <name type="scientific">Legionella beliardensis</name>
    <dbReference type="NCBI Taxonomy" id="91822"/>
    <lineage>
        <taxon>Bacteria</taxon>
        <taxon>Pseudomonadati</taxon>
        <taxon>Pseudomonadota</taxon>
        <taxon>Gammaproteobacteria</taxon>
        <taxon>Legionellales</taxon>
        <taxon>Legionellaceae</taxon>
        <taxon>Legionella</taxon>
    </lineage>
</organism>
<evidence type="ECO:0000313" key="3">
    <source>
        <dbReference type="Proteomes" id="UP000254968"/>
    </source>
</evidence>
<keyword evidence="3" id="KW-1185">Reference proteome</keyword>
<dbReference type="OrthoDB" id="5634175at2"/>
<dbReference type="InterPro" id="IPR003323">
    <property type="entry name" value="OTU_dom"/>
</dbReference>
<dbReference type="AlphaFoldDB" id="A0A378HZ19"/>
<dbReference type="GO" id="GO:0008233">
    <property type="term" value="F:peptidase activity"/>
    <property type="evidence" value="ECO:0007669"/>
    <property type="project" value="UniProtKB-KW"/>
</dbReference>